<name>A0A7R7XQD3_9EURO</name>
<dbReference type="AlphaFoldDB" id="A0A7R7XQD3"/>
<dbReference type="GeneID" id="64975028"/>
<feature type="chain" id="PRO_5031159705" description="GPI anchored protein" evidence="2">
    <location>
        <begin position="18"/>
        <end position="202"/>
    </location>
</feature>
<evidence type="ECO:0000256" key="1">
    <source>
        <dbReference type="SAM" id="MobiDB-lite"/>
    </source>
</evidence>
<dbReference type="RefSeq" id="XP_041557217.1">
    <property type="nucleotide sequence ID" value="XM_041704653.1"/>
</dbReference>
<reference evidence="3" key="2">
    <citation type="submission" date="2021-02" db="EMBL/GenBank/DDBJ databases">
        <title>Aspergillus puulaauensis MK2 genome sequence.</title>
        <authorList>
            <person name="Futagami T."/>
            <person name="Mori K."/>
            <person name="Kadooka C."/>
            <person name="Tanaka T."/>
        </authorList>
    </citation>
    <scope>NUCLEOTIDE SEQUENCE</scope>
    <source>
        <strain evidence="3">MK2</strain>
    </source>
</reference>
<protein>
    <recommendedName>
        <fullName evidence="5">GPI anchored protein</fullName>
    </recommendedName>
</protein>
<dbReference type="PANTHER" id="PTHR40640">
    <property type="entry name" value="ANCHORED GLYCOPROTEIN, PUTATIVE (AFU_ORTHOLOGUE AFUA_8G04860)-RELATED"/>
    <property type="match status" value="1"/>
</dbReference>
<sequence length="202" mass="19932">MKITSALLPALSGLAVAESTVSLLLFAVDYDQDHDASIVSSDATATTYSLTCPTGVKGSDCDVLNGITAVADSEDGSYTWWGSARDGYSATWACGPSGTEEGVCRKTSQGTDVGLTVYFTNYLSATVTGSATPTASSGQSTSTSTSASADASEGASGSESEATPTPTSGSEEETPTGGVPRVTGAAGLILGGAAVAVMGAVL</sequence>
<evidence type="ECO:0000256" key="2">
    <source>
        <dbReference type="SAM" id="SignalP"/>
    </source>
</evidence>
<feature type="compositionally biased region" description="Low complexity" evidence="1">
    <location>
        <begin position="130"/>
        <end position="169"/>
    </location>
</feature>
<gene>
    <name evidence="3" type="ORF">APUU_41467A</name>
</gene>
<dbReference type="OrthoDB" id="4991875at2759"/>
<keyword evidence="4" id="KW-1185">Reference proteome</keyword>
<dbReference type="PANTHER" id="PTHR40640:SF1">
    <property type="entry name" value="ANCHORED GLYCOPROTEIN, PUTATIVE (AFU_ORTHOLOGUE AFUA_8G04860)-RELATED"/>
    <property type="match status" value="1"/>
</dbReference>
<dbReference type="EMBL" id="AP024446">
    <property type="protein sequence ID" value="BCS25023.1"/>
    <property type="molecule type" value="Genomic_DNA"/>
</dbReference>
<accession>A0A7R7XQD3</accession>
<evidence type="ECO:0000313" key="4">
    <source>
        <dbReference type="Proteomes" id="UP000654913"/>
    </source>
</evidence>
<evidence type="ECO:0000313" key="3">
    <source>
        <dbReference type="EMBL" id="BCS25023.1"/>
    </source>
</evidence>
<dbReference type="Proteomes" id="UP000654913">
    <property type="component" value="Chromosome 4"/>
</dbReference>
<organism evidence="3 4">
    <name type="scientific">Aspergillus puulaauensis</name>
    <dbReference type="NCBI Taxonomy" id="1220207"/>
    <lineage>
        <taxon>Eukaryota</taxon>
        <taxon>Fungi</taxon>
        <taxon>Dikarya</taxon>
        <taxon>Ascomycota</taxon>
        <taxon>Pezizomycotina</taxon>
        <taxon>Eurotiomycetes</taxon>
        <taxon>Eurotiomycetidae</taxon>
        <taxon>Eurotiales</taxon>
        <taxon>Aspergillaceae</taxon>
        <taxon>Aspergillus</taxon>
    </lineage>
</organism>
<keyword evidence="2" id="KW-0732">Signal</keyword>
<feature type="signal peptide" evidence="2">
    <location>
        <begin position="1"/>
        <end position="17"/>
    </location>
</feature>
<evidence type="ECO:0008006" key="5">
    <source>
        <dbReference type="Google" id="ProtNLM"/>
    </source>
</evidence>
<dbReference type="KEGG" id="apuu:APUU_41467A"/>
<feature type="region of interest" description="Disordered" evidence="1">
    <location>
        <begin position="130"/>
        <end position="182"/>
    </location>
</feature>
<reference evidence="3" key="1">
    <citation type="submission" date="2021-01" db="EMBL/GenBank/DDBJ databases">
        <authorList>
            <consortium name="Aspergillus puulaauensis MK2 genome sequencing consortium"/>
            <person name="Kazuki M."/>
            <person name="Futagami T."/>
        </authorList>
    </citation>
    <scope>NUCLEOTIDE SEQUENCE</scope>
    <source>
        <strain evidence="3">MK2</strain>
    </source>
</reference>
<proteinExistence type="predicted"/>